<evidence type="ECO:0000256" key="5">
    <source>
        <dbReference type="ARBA" id="ARBA00022645"/>
    </source>
</evidence>
<evidence type="ECO:0000256" key="8">
    <source>
        <dbReference type="ARBA" id="ARBA00022801"/>
    </source>
</evidence>
<dbReference type="SMART" id="SM00936">
    <property type="entry name" value="PBP5_C"/>
    <property type="match status" value="1"/>
</dbReference>
<sequence>MRRFIGILACFTLLCSAAPVGFAQSEAKPKQPVQKQAEASQPKLVENASSAVLLEQDTGKVLFNKNSNEKLPPASMTKIMTMLLIMEQIDKGKLKLTDKVRTSEYAASMGGSQIFLEPGEEMTVDEMLKGIAIASGNDASVAVAEHIAGSEEGFVTMMNNRAKELGLKNTQFQNPTGLPAENHYSTAYDMAVMAKELMKYPLIRNYTGKYEGYLRENTDKRFWLVNTNKLVRFYPGVDGVKTGFTTEARYCLTASAQKNGMRVIAVVMGAPTSKERNAQVTKLLDYAFSQYTTKLLYKKDQPIKTIKVSRGQRKEVQLVAADNVSVLLKKGESADKVTQEIIMDKKVKAPVKKGTPLGTLIVKNGNEVISRQSIVASEDIDAASWWELFKQSFGMFSKSK</sequence>
<evidence type="ECO:0000313" key="17">
    <source>
        <dbReference type="Proteomes" id="UP001589609"/>
    </source>
</evidence>
<comment type="function">
    <text evidence="1">Removes C-terminal D-alanyl residues from sugar-peptide cell wall precursors.</text>
</comment>
<dbReference type="GO" id="GO:0004180">
    <property type="term" value="F:carboxypeptidase activity"/>
    <property type="evidence" value="ECO:0007669"/>
    <property type="project" value="UniProtKB-KW"/>
</dbReference>
<evidence type="ECO:0000256" key="6">
    <source>
        <dbReference type="ARBA" id="ARBA00022670"/>
    </source>
</evidence>
<dbReference type="SUPFAM" id="SSF69189">
    <property type="entry name" value="Penicillin-binding protein associated domain"/>
    <property type="match status" value="1"/>
</dbReference>
<dbReference type="InterPro" id="IPR012907">
    <property type="entry name" value="Peptidase_S11_C"/>
</dbReference>
<evidence type="ECO:0000256" key="12">
    <source>
        <dbReference type="ARBA" id="ARBA00034000"/>
    </source>
</evidence>
<dbReference type="InterPro" id="IPR012338">
    <property type="entry name" value="Beta-lactam/transpept-like"/>
</dbReference>
<evidence type="ECO:0000313" key="16">
    <source>
        <dbReference type="EMBL" id="MFB9761993.1"/>
    </source>
</evidence>
<keyword evidence="10" id="KW-0573">Peptidoglycan synthesis</keyword>
<comment type="caution">
    <text evidence="16">The sequence shown here is derived from an EMBL/GenBank/DDBJ whole genome shotgun (WGS) entry which is preliminary data.</text>
</comment>
<dbReference type="InterPro" id="IPR018044">
    <property type="entry name" value="Peptidase_S11"/>
</dbReference>
<evidence type="ECO:0000256" key="4">
    <source>
        <dbReference type="ARBA" id="ARBA00012448"/>
    </source>
</evidence>
<dbReference type="PANTHER" id="PTHR21581">
    <property type="entry name" value="D-ALANYL-D-ALANINE CARBOXYPEPTIDASE"/>
    <property type="match status" value="1"/>
</dbReference>
<dbReference type="EC" id="3.4.16.4" evidence="4"/>
<keyword evidence="5 16" id="KW-0121">Carboxypeptidase</keyword>
<feature type="domain" description="Peptidase S11 D-Ala-D-Ala carboxypeptidase A C-terminal" evidence="15">
    <location>
        <begin position="291"/>
        <end position="382"/>
    </location>
</feature>
<dbReference type="InterPro" id="IPR015956">
    <property type="entry name" value="Peniciliin-bd_prot_C_sf"/>
</dbReference>
<evidence type="ECO:0000256" key="10">
    <source>
        <dbReference type="ARBA" id="ARBA00022984"/>
    </source>
</evidence>
<dbReference type="Gene3D" id="3.40.710.10">
    <property type="entry name" value="DD-peptidase/beta-lactamase superfamily"/>
    <property type="match status" value="1"/>
</dbReference>
<evidence type="ECO:0000256" key="11">
    <source>
        <dbReference type="ARBA" id="ARBA00023316"/>
    </source>
</evidence>
<keyword evidence="17" id="KW-1185">Reference proteome</keyword>
<comment type="pathway">
    <text evidence="2">Cell wall biogenesis; peptidoglycan biosynthesis.</text>
</comment>
<feature type="signal peptide" evidence="14">
    <location>
        <begin position="1"/>
        <end position="23"/>
    </location>
</feature>
<evidence type="ECO:0000256" key="14">
    <source>
        <dbReference type="SAM" id="SignalP"/>
    </source>
</evidence>
<dbReference type="Pfam" id="PF07943">
    <property type="entry name" value="PBP5_C"/>
    <property type="match status" value="1"/>
</dbReference>
<keyword evidence="9" id="KW-0133">Cell shape</keyword>
<dbReference type="Gene3D" id="2.60.410.10">
    <property type="entry name" value="D-Ala-D-Ala carboxypeptidase, C-terminal domain"/>
    <property type="match status" value="1"/>
</dbReference>
<dbReference type="SUPFAM" id="SSF56601">
    <property type="entry name" value="beta-lactamase/transpeptidase-like"/>
    <property type="match status" value="1"/>
</dbReference>
<evidence type="ECO:0000256" key="2">
    <source>
        <dbReference type="ARBA" id="ARBA00004752"/>
    </source>
</evidence>
<dbReference type="RefSeq" id="WP_379952035.1">
    <property type="nucleotide sequence ID" value="NZ_JBHMAF010000196.1"/>
</dbReference>
<dbReference type="PANTHER" id="PTHR21581:SF6">
    <property type="entry name" value="TRAFFICKING PROTEIN PARTICLE COMPLEX SUBUNIT 12"/>
    <property type="match status" value="1"/>
</dbReference>
<dbReference type="Proteomes" id="UP001589609">
    <property type="component" value="Unassembled WGS sequence"/>
</dbReference>
<keyword evidence="8 16" id="KW-0378">Hydrolase</keyword>
<evidence type="ECO:0000256" key="3">
    <source>
        <dbReference type="ARBA" id="ARBA00007164"/>
    </source>
</evidence>
<evidence type="ECO:0000256" key="13">
    <source>
        <dbReference type="RuleBase" id="RU004016"/>
    </source>
</evidence>
<organism evidence="16 17">
    <name type="scientific">Ectobacillus funiculus</name>
    <dbReference type="NCBI Taxonomy" id="137993"/>
    <lineage>
        <taxon>Bacteria</taxon>
        <taxon>Bacillati</taxon>
        <taxon>Bacillota</taxon>
        <taxon>Bacilli</taxon>
        <taxon>Bacillales</taxon>
        <taxon>Bacillaceae</taxon>
        <taxon>Ectobacillus</taxon>
    </lineage>
</organism>
<proteinExistence type="inferred from homology"/>
<keyword evidence="6" id="KW-0645">Protease</keyword>
<keyword evidence="7 14" id="KW-0732">Signal</keyword>
<dbReference type="Pfam" id="PF00768">
    <property type="entry name" value="Peptidase_S11"/>
    <property type="match status" value="1"/>
</dbReference>
<keyword evidence="11" id="KW-0961">Cell wall biogenesis/degradation</keyword>
<evidence type="ECO:0000256" key="1">
    <source>
        <dbReference type="ARBA" id="ARBA00003217"/>
    </source>
</evidence>
<reference evidence="16 17" key="1">
    <citation type="submission" date="2024-09" db="EMBL/GenBank/DDBJ databases">
        <authorList>
            <person name="Sun Q."/>
            <person name="Mori K."/>
        </authorList>
    </citation>
    <scope>NUCLEOTIDE SEQUENCE [LARGE SCALE GENOMIC DNA]</scope>
    <source>
        <strain evidence="16 17">JCM 11201</strain>
    </source>
</reference>
<evidence type="ECO:0000256" key="9">
    <source>
        <dbReference type="ARBA" id="ARBA00022960"/>
    </source>
</evidence>
<dbReference type="InterPro" id="IPR001967">
    <property type="entry name" value="Peptidase_S11_N"/>
</dbReference>
<dbReference type="InterPro" id="IPR037167">
    <property type="entry name" value="Peptidase_S11_C_sf"/>
</dbReference>
<dbReference type="PRINTS" id="PR00725">
    <property type="entry name" value="DADACBPTASE1"/>
</dbReference>
<dbReference type="EMBL" id="JBHMAF010000196">
    <property type="protein sequence ID" value="MFB9761993.1"/>
    <property type="molecule type" value="Genomic_DNA"/>
</dbReference>
<comment type="similarity">
    <text evidence="3 13">Belongs to the peptidase S11 family.</text>
</comment>
<feature type="chain" id="PRO_5046240526" description="serine-type D-Ala-D-Ala carboxypeptidase" evidence="14">
    <location>
        <begin position="24"/>
        <end position="400"/>
    </location>
</feature>
<protein>
    <recommendedName>
        <fullName evidence="4">serine-type D-Ala-D-Ala carboxypeptidase</fullName>
        <ecNumber evidence="4">3.4.16.4</ecNumber>
    </recommendedName>
</protein>
<comment type="catalytic activity">
    <reaction evidence="12">
        <text>Preferential cleavage: (Ac)2-L-Lys-D-Ala-|-D-Ala. Also transpeptidation of peptidyl-alanyl moieties that are N-acyl substituents of D-alanine.</text>
        <dbReference type="EC" id="3.4.16.4"/>
    </reaction>
</comment>
<name>A0ABV5WP65_9BACI</name>
<evidence type="ECO:0000259" key="15">
    <source>
        <dbReference type="SMART" id="SM00936"/>
    </source>
</evidence>
<gene>
    <name evidence="16" type="ORF">ACFFMS_27585</name>
</gene>
<evidence type="ECO:0000256" key="7">
    <source>
        <dbReference type="ARBA" id="ARBA00022729"/>
    </source>
</evidence>
<accession>A0ABV5WP65</accession>